<dbReference type="EMBL" id="BHXQ01000005">
    <property type="protein sequence ID" value="GCC52626.1"/>
    <property type="molecule type" value="Genomic_DNA"/>
</dbReference>
<protein>
    <recommendedName>
        <fullName evidence="1">NadR/Ttd14 AAA domain-containing protein</fullName>
    </recommendedName>
</protein>
<dbReference type="AlphaFoldDB" id="A0A401UCL1"/>
<reference evidence="2 3" key="1">
    <citation type="submission" date="2018-11" db="EMBL/GenBank/DDBJ databases">
        <title>Chryseotalea sanarue gen. nov., sp., nov., a member of the family Cytophagaceae, isolated from a brackish lake in Hamamatsu Japan.</title>
        <authorList>
            <person name="Maejima Y."/>
            <person name="Iino T."/>
            <person name="Muraguchi Y."/>
            <person name="Fukuda K."/>
            <person name="Ohkuma M."/>
            <person name="Moriuchi R."/>
            <person name="Dohra H."/>
            <person name="Kimbara K."/>
            <person name="Shintani M."/>
        </authorList>
    </citation>
    <scope>NUCLEOTIDE SEQUENCE [LARGE SCALE GENOMIC DNA]</scope>
    <source>
        <strain evidence="2 3">Ys</strain>
    </source>
</reference>
<dbReference type="Pfam" id="PF13521">
    <property type="entry name" value="AAA_28"/>
    <property type="match status" value="1"/>
</dbReference>
<evidence type="ECO:0000313" key="2">
    <source>
        <dbReference type="EMBL" id="GCC52626.1"/>
    </source>
</evidence>
<dbReference type="InterPro" id="IPR052735">
    <property type="entry name" value="NAD_biosynth-regulator"/>
</dbReference>
<feature type="domain" description="NadR/Ttd14 AAA" evidence="1">
    <location>
        <begin position="7"/>
        <end position="158"/>
    </location>
</feature>
<comment type="caution">
    <text evidence="2">The sequence shown here is derived from an EMBL/GenBank/DDBJ whole genome shotgun (WGS) entry which is preliminary data.</text>
</comment>
<dbReference type="PANTHER" id="PTHR37512">
    <property type="entry name" value="TRIFUNCTIONAL NAD BIOSYNTHESIS/REGULATOR PROTEIN NADR"/>
    <property type="match status" value="1"/>
</dbReference>
<proteinExistence type="predicted"/>
<dbReference type="InterPro" id="IPR027417">
    <property type="entry name" value="P-loop_NTPase"/>
</dbReference>
<accession>A0A401UCL1</accession>
<sequence>MSDIKLFCLYGPESTGKSVMAEALAKDYNTVWVPEVAREIVTSNHFGREDIIEIGRAQTERIFQLRQKANKLLICDTDLITTQIYSRHYLKVVPPVLYQMENMVHYDHYFLFDIDVPWVADGMRDLNEQRQEMFNVFKQELDRRRIVYTLVRGNWEERLAVVKKKINECLIIS</sequence>
<keyword evidence="3" id="KW-1185">Reference proteome</keyword>
<dbReference type="Proteomes" id="UP000288227">
    <property type="component" value="Unassembled WGS sequence"/>
</dbReference>
<evidence type="ECO:0000313" key="3">
    <source>
        <dbReference type="Proteomes" id="UP000288227"/>
    </source>
</evidence>
<dbReference type="Gene3D" id="3.40.50.300">
    <property type="entry name" value="P-loop containing nucleotide triphosphate hydrolases"/>
    <property type="match status" value="1"/>
</dbReference>
<evidence type="ECO:0000259" key="1">
    <source>
        <dbReference type="Pfam" id="PF13521"/>
    </source>
</evidence>
<dbReference type="OrthoDB" id="9151999at2"/>
<dbReference type="PANTHER" id="PTHR37512:SF1">
    <property type="entry name" value="NADR_TTD14 AAA DOMAIN-CONTAINING PROTEIN"/>
    <property type="match status" value="1"/>
</dbReference>
<dbReference type="InterPro" id="IPR038727">
    <property type="entry name" value="NadR/Ttd14_AAA_dom"/>
</dbReference>
<name>A0A401UCL1_9BACT</name>
<organism evidence="2 3">
    <name type="scientific">Chryseotalea sanaruensis</name>
    <dbReference type="NCBI Taxonomy" id="2482724"/>
    <lineage>
        <taxon>Bacteria</taxon>
        <taxon>Pseudomonadati</taxon>
        <taxon>Bacteroidota</taxon>
        <taxon>Cytophagia</taxon>
        <taxon>Cytophagales</taxon>
        <taxon>Chryseotaleaceae</taxon>
        <taxon>Chryseotalea</taxon>
    </lineage>
</organism>
<dbReference type="RefSeq" id="WP_127123282.1">
    <property type="nucleotide sequence ID" value="NZ_BHXQ01000005.1"/>
</dbReference>
<dbReference type="SUPFAM" id="SSF52540">
    <property type="entry name" value="P-loop containing nucleoside triphosphate hydrolases"/>
    <property type="match status" value="1"/>
</dbReference>
<gene>
    <name evidence="2" type="ORF">SanaruYs_28630</name>
</gene>